<feature type="signal peptide" evidence="8">
    <location>
        <begin position="1"/>
        <end position="22"/>
    </location>
</feature>
<evidence type="ECO:0000256" key="3">
    <source>
        <dbReference type="ARBA" id="ARBA00023110"/>
    </source>
</evidence>
<organism evidence="10 11">
    <name type="scientific">Gordonia namibiensis NBRC 108229</name>
    <dbReference type="NCBI Taxonomy" id="1208314"/>
    <lineage>
        <taxon>Bacteria</taxon>
        <taxon>Bacillati</taxon>
        <taxon>Actinomycetota</taxon>
        <taxon>Actinomycetes</taxon>
        <taxon>Mycobacteriales</taxon>
        <taxon>Gordoniaceae</taxon>
        <taxon>Gordonia</taxon>
    </lineage>
</organism>
<dbReference type="EC" id="5.2.1.8" evidence="6"/>
<dbReference type="PROSITE" id="PS51257">
    <property type="entry name" value="PROKAR_LIPOPROTEIN"/>
    <property type="match status" value="1"/>
</dbReference>
<feature type="chain" id="PRO_5039241783" description="Peptidyl-prolyl cis-trans isomerase" evidence="8">
    <location>
        <begin position="23"/>
        <end position="212"/>
    </location>
</feature>
<sequence length="212" mass="21111">MNRVRSGSVTRVNMKNATLALGAALVLAVAGCSSDSDSDSGTTEATGTAAAGSTDTGSAPNSCPTASAKDGAKPQWTLKGATGEMEMVAATENEAPKITVQSPFSVDQTVVETLVEGDGPVVAETASVSVCYVGVNGRNGEEFDSAYQSGTPVDFPLNGVIPGFSKAIAGQKVGSKVGVAMTSADGYAQGQPSAGIEPGDTLIFEIGILAAS</sequence>
<dbReference type="Proteomes" id="UP000035058">
    <property type="component" value="Unassembled WGS sequence"/>
</dbReference>
<dbReference type="AlphaFoldDB" id="K6XI16"/>
<gene>
    <name evidence="10" type="ORF">GONAM_02_00010</name>
</gene>
<keyword evidence="11" id="KW-1185">Reference proteome</keyword>
<dbReference type="PANTHER" id="PTHR43811:SF19">
    <property type="entry name" value="39 KDA FK506-BINDING NUCLEAR PROTEIN"/>
    <property type="match status" value="1"/>
</dbReference>
<dbReference type="Gene3D" id="3.10.50.40">
    <property type="match status" value="1"/>
</dbReference>
<comment type="caution">
    <text evidence="10">The sequence shown here is derived from an EMBL/GenBank/DDBJ whole genome shotgun (WGS) entry which is preliminary data.</text>
</comment>
<feature type="domain" description="PPIase FKBP-type" evidence="9">
    <location>
        <begin position="125"/>
        <end position="212"/>
    </location>
</feature>
<evidence type="ECO:0000256" key="8">
    <source>
        <dbReference type="SAM" id="SignalP"/>
    </source>
</evidence>
<protein>
    <recommendedName>
        <fullName evidence="6">Peptidyl-prolyl cis-trans isomerase</fullName>
        <ecNumber evidence="6">5.2.1.8</ecNumber>
    </recommendedName>
</protein>
<evidence type="ECO:0000256" key="2">
    <source>
        <dbReference type="ARBA" id="ARBA00006577"/>
    </source>
</evidence>
<evidence type="ECO:0000313" key="10">
    <source>
        <dbReference type="EMBL" id="GAB98479.1"/>
    </source>
</evidence>
<dbReference type="InterPro" id="IPR001179">
    <property type="entry name" value="PPIase_FKBP_dom"/>
</dbReference>
<dbReference type="EMBL" id="BAHE01000002">
    <property type="protein sequence ID" value="GAB98479.1"/>
    <property type="molecule type" value="Genomic_DNA"/>
</dbReference>
<keyword evidence="3 5" id="KW-0697">Rotamase</keyword>
<comment type="catalytic activity">
    <reaction evidence="1 5 6">
        <text>[protein]-peptidylproline (omega=180) = [protein]-peptidylproline (omega=0)</text>
        <dbReference type="Rhea" id="RHEA:16237"/>
        <dbReference type="Rhea" id="RHEA-COMP:10747"/>
        <dbReference type="Rhea" id="RHEA-COMP:10748"/>
        <dbReference type="ChEBI" id="CHEBI:83833"/>
        <dbReference type="ChEBI" id="CHEBI:83834"/>
        <dbReference type="EC" id="5.2.1.8"/>
    </reaction>
</comment>
<evidence type="ECO:0000256" key="6">
    <source>
        <dbReference type="RuleBase" id="RU003915"/>
    </source>
</evidence>
<keyword evidence="8" id="KW-0732">Signal</keyword>
<evidence type="ECO:0000259" key="9">
    <source>
        <dbReference type="PROSITE" id="PS50059"/>
    </source>
</evidence>
<feature type="region of interest" description="Disordered" evidence="7">
    <location>
        <begin position="33"/>
        <end position="75"/>
    </location>
</feature>
<dbReference type="SUPFAM" id="SSF54534">
    <property type="entry name" value="FKBP-like"/>
    <property type="match status" value="1"/>
</dbReference>
<dbReference type="PROSITE" id="PS50059">
    <property type="entry name" value="FKBP_PPIASE"/>
    <property type="match status" value="1"/>
</dbReference>
<accession>K6XI16</accession>
<evidence type="ECO:0000256" key="4">
    <source>
        <dbReference type="ARBA" id="ARBA00023235"/>
    </source>
</evidence>
<dbReference type="PANTHER" id="PTHR43811">
    <property type="entry name" value="FKBP-TYPE PEPTIDYL-PROLYL CIS-TRANS ISOMERASE FKPA"/>
    <property type="match status" value="1"/>
</dbReference>
<dbReference type="GO" id="GO:0003755">
    <property type="term" value="F:peptidyl-prolyl cis-trans isomerase activity"/>
    <property type="evidence" value="ECO:0007669"/>
    <property type="project" value="UniProtKB-UniRule"/>
</dbReference>
<keyword evidence="4 5" id="KW-0413">Isomerase</keyword>
<proteinExistence type="inferred from homology"/>
<comment type="similarity">
    <text evidence="2 6">Belongs to the FKBP-type PPIase family.</text>
</comment>
<evidence type="ECO:0000256" key="7">
    <source>
        <dbReference type="SAM" id="MobiDB-lite"/>
    </source>
</evidence>
<feature type="compositionally biased region" description="Low complexity" evidence="7">
    <location>
        <begin position="33"/>
        <end position="59"/>
    </location>
</feature>
<evidence type="ECO:0000256" key="1">
    <source>
        <dbReference type="ARBA" id="ARBA00000971"/>
    </source>
</evidence>
<name>K6XI16_9ACTN</name>
<dbReference type="Pfam" id="PF00254">
    <property type="entry name" value="FKBP_C"/>
    <property type="match status" value="1"/>
</dbReference>
<evidence type="ECO:0000256" key="5">
    <source>
        <dbReference type="PROSITE-ProRule" id="PRU00277"/>
    </source>
</evidence>
<reference evidence="10 11" key="1">
    <citation type="submission" date="2012-08" db="EMBL/GenBank/DDBJ databases">
        <title>Whole genome shotgun sequence of Gordonia namibiensis NBRC 108229.</title>
        <authorList>
            <person name="Isaki-Nakamura S."/>
            <person name="Hosoyama A."/>
            <person name="Tsuchikane K."/>
            <person name="Katsumata H."/>
            <person name="Baba S."/>
            <person name="Yamazaki S."/>
            <person name="Fujita N."/>
        </authorList>
    </citation>
    <scope>NUCLEOTIDE SEQUENCE [LARGE SCALE GENOMIC DNA]</scope>
    <source>
        <strain evidence="10 11">NBRC 108229</strain>
    </source>
</reference>
<evidence type="ECO:0000313" key="11">
    <source>
        <dbReference type="Proteomes" id="UP000035058"/>
    </source>
</evidence>
<dbReference type="InterPro" id="IPR046357">
    <property type="entry name" value="PPIase_dom_sf"/>
</dbReference>